<name>A0A7C3SN87_THEPE</name>
<dbReference type="InterPro" id="IPR029063">
    <property type="entry name" value="SAM-dependent_MTases_sf"/>
</dbReference>
<proteinExistence type="predicted"/>
<dbReference type="Pfam" id="PF08241">
    <property type="entry name" value="Methyltransf_11"/>
    <property type="match status" value="1"/>
</dbReference>
<dbReference type="EMBL" id="DTIB01000032">
    <property type="protein sequence ID" value="HGB24708.1"/>
    <property type="molecule type" value="Genomic_DNA"/>
</dbReference>
<comment type="caution">
    <text evidence="2">The sequence shown here is derived from an EMBL/GenBank/DDBJ whole genome shotgun (WGS) entry which is preliminary data.</text>
</comment>
<dbReference type="PANTHER" id="PTHR43591:SF24">
    <property type="entry name" value="2-METHOXY-6-POLYPRENYL-1,4-BENZOQUINOL METHYLASE, MITOCHONDRIAL"/>
    <property type="match status" value="1"/>
</dbReference>
<evidence type="ECO:0000313" key="2">
    <source>
        <dbReference type="EMBL" id="HGB24708.1"/>
    </source>
</evidence>
<organism evidence="2">
    <name type="scientific">Thermofilum pendens</name>
    <dbReference type="NCBI Taxonomy" id="2269"/>
    <lineage>
        <taxon>Archaea</taxon>
        <taxon>Thermoproteota</taxon>
        <taxon>Thermoprotei</taxon>
        <taxon>Thermofilales</taxon>
        <taxon>Thermofilaceae</taxon>
        <taxon>Thermofilum</taxon>
    </lineage>
</organism>
<dbReference type="PANTHER" id="PTHR43591">
    <property type="entry name" value="METHYLTRANSFERASE"/>
    <property type="match status" value="1"/>
</dbReference>
<feature type="domain" description="Methyltransferase type 11" evidence="1">
    <location>
        <begin position="24"/>
        <end position="122"/>
    </location>
</feature>
<dbReference type="CDD" id="cd02440">
    <property type="entry name" value="AdoMet_MTases"/>
    <property type="match status" value="1"/>
</dbReference>
<keyword evidence="2" id="KW-0489">Methyltransferase</keyword>
<dbReference type="GO" id="GO:0032259">
    <property type="term" value="P:methylation"/>
    <property type="evidence" value="ECO:0007669"/>
    <property type="project" value="UniProtKB-KW"/>
</dbReference>
<reference evidence="2" key="1">
    <citation type="journal article" date="2020" name="mSystems">
        <title>Genome- and Community-Level Interaction Insights into Carbon Utilization and Element Cycling Functions of Hydrothermarchaeota in Hydrothermal Sediment.</title>
        <authorList>
            <person name="Zhou Z."/>
            <person name="Liu Y."/>
            <person name="Xu W."/>
            <person name="Pan J."/>
            <person name="Luo Z.H."/>
            <person name="Li M."/>
        </authorList>
    </citation>
    <scope>NUCLEOTIDE SEQUENCE [LARGE SCALE GENOMIC DNA]</scope>
    <source>
        <strain evidence="2">SpSt-8</strain>
    </source>
</reference>
<protein>
    <submittedName>
        <fullName evidence="2">Class I SAM-dependent methyltransferase</fullName>
    </submittedName>
</protein>
<dbReference type="SUPFAM" id="SSF53335">
    <property type="entry name" value="S-adenosyl-L-methionine-dependent methyltransferases"/>
    <property type="match status" value="1"/>
</dbReference>
<dbReference type="AlphaFoldDB" id="A0A7C3SN87"/>
<evidence type="ECO:0000259" key="1">
    <source>
        <dbReference type="Pfam" id="PF08241"/>
    </source>
</evidence>
<keyword evidence="2" id="KW-0808">Transferase</keyword>
<gene>
    <name evidence="2" type="ORF">ENV88_01385</name>
</gene>
<dbReference type="Gene3D" id="3.40.50.150">
    <property type="entry name" value="Vaccinia Virus protein VP39"/>
    <property type="match status" value="1"/>
</dbReference>
<sequence length="174" mass="19556">MLLREHLFRLYRSIGEQHHVRRALDVGTGAGENLRALTSAIPETVVCAVDIDLGSLRSVSAPLPQGVQARLELVLADAKMLPFRDGSFDLVTSLAALHHLDDVEGGLREARRVLREGGYFVVSEWTPDSKLSPHPPETARRTLEEVKRALPRLFRLTDLRVFRDYIIVAARRED</sequence>
<dbReference type="GO" id="GO:0008757">
    <property type="term" value="F:S-adenosylmethionine-dependent methyltransferase activity"/>
    <property type="evidence" value="ECO:0007669"/>
    <property type="project" value="InterPro"/>
</dbReference>
<accession>A0A7C3SN87</accession>
<dbReference type="InterPro" id="IPR013216">
    <property type="entry name" value="Methyltransf_11"/>
</dbReference>